<feature type="compositionally biased region" description="Basic and acidic residues" evidence="1">
    <location>
        <begin position="76"/>
        <end position="85"/>
    </location>
</feature>
<protein>
    <submittedName>
        <fullName evidence="2">Uncharacterized protein</fullName>
    </submittedName>
</protein>
<accession>A0AAD9GC60</accession>
<dbReference type="EMBL" id="JASMQC010000022">
    <property type="protein sequence ID" value="KAK1935831.1"/>
    <property type="molecule type" value="Genomic_DNA"/>
</dbReference>
<comment type="caution">
    <text evidence="2">The sequence shown here is derived from an EMBL/GenBank/DDBJ whole genome shotgun (WGS) entry which is preliminary data.</text>
</comment>
<evidence type="ECO:0000256" key="1">
    <source>
        <dbReference type="SAM" id="MobiDB-lite"/>
    </source>
</evidence>
<feature type="region of interest" description="Disordered" evidence="1">
    <location>
        <begin position="56"/>
        <end position="85"/>
    </location>
</feature>
<dbReference type="Proteomes" id="UP001259832">
    <property type="component" value="Unassembled WGS sequence"/>
</dbReference>
<name>A0AAD9GC60_9STRA</name>
<organism evidence="2 3">
    <name type="scientific">Phytophthora citrophthora</name>
    <dbReference type="NCBI Taxonomy" id="4793"/>
    <lineage>
        <taxon>Eukaryota</taxon>
        <taxon>Sar</taxon>
        <taxon>Stramenopiles</taxon>
        <taxon>Oomycota</taxon>
        <taxon>Peronosporomycetes</taxon>
        <taxon>Peronosporales</taxon>
        <taxon>Peronosporaceae</taxon>
        <taxon>Phytophthora</taxon>
    </lineage>
</organism>
<reference evidence="2" key="1">
    <citation type="submission" date="2023-08" db="EMBL/GenBank/DDBJ databases">
        <title>Reference Genome Resource for the Citrus Pathogen Phytophthora citrophthora.</title>
        <authorList>
            <person name="Moller H."/>
            <person name="Coetzee B."/>
            <person name="Rose L.J."/>
            <person name="Van Niekerk J.M."/>
        </authorList>
    </citation>
    <scope>NUCLEOTIDE SEQUENCE</scope>
    <source>
        <strain evidence="2">STE-U-9442</strain>
    </source>
</reference>
<proteinExistence type="predicted"/>
<gene>
    <name evidence="2" type="ORF">P3T76_010525</name>
</gene>
<sequence>MSLLFEPSASSFLFEPLINEEKLFVTDILDLFDDKSWLETDLLPVASVIPEQPSRALKRVRPKEPKTVVTPKRARRSTEPRPRLRNKGKIEILRHEVKSLEDELKSLQHARLDAAVSLEEHRADVLWKIIAVKQSRERERAEQQNKALRHC</sequence>
<evidence type="ECO:0000313" key="3">
    <source>
        <dbReference type="Proteomes" id="UP001259832"/>
    </source>
</evidence>
<evidence type="ECO:0000313" key="2">
    <source>
        <dbReference type="EMBL" id="KAK1935831.1"/>
    </source>
</evidence>
<keyword evidence="3" id="KW-1185">Reference proteome</keyword>
<dbReference type="AlphaFoldDB" id="A0AAD9GC60"/>